<dbReference type="InterPro" id="IPR035093">
    <property type="entry name" value="RelE/ParE_toxin_dom_sf"/>
</dbReference>
<protein>
    <submittedName>
        <fullName evidence="3">Type II toxin-antitoxin system mRNA interferase toxin, RelE/StbE family</fullName>
    </submittedName>
</protein>
<dbReference type="NCBIfam" id="TIGR02385">
    <property type="entry name" value="RelE_StbE"/>
    <property type="match status" value="1"/>
</dbReference>
<dbReference type="AlphaFoldDB" id="A0A8B5VVL2"/>
<organism evidence="3 4">
    <name type="scientific">Enterococcus avium</name>
    <name type="common">Streptococcus avium</name>
    <dbReference type="NCBI Taxonomy" id="33945"/>
    <lineage>
        <taxon>Bacteria</taxon>
        <taxon>Bacillati</taxon>
        <taxon>Bacillota</taxon>
        <taxon>Bacilli</taxon>
        <taxon>Lactobacillales</taxon>
        <taxon>Enterococcaceae</taxon>
        <taxon>Enterococcus</taxon>
    </lineage>
</organism>
<dbReference type="Pfam" id="PF05016">
    <property type="entry name" value="ParE_toxin"/>
    <property type="match status" value="1"/>
</dbReference>
<gene>
    <name evidence="3" type="ORF">AUF17_20675</name>
</gene>
<dbReference type="InterPro" id="IPR007712">
    <property type="entry name" value="RelE/ParE_toxin"/>
</dbReference>
<evidence type="ECO:0000313" key="3">
    <source>
        <dbReference type="EMBL" id="TRZ29103.1"/>
    </source>
</evidence>
<dbReference type="Gene3D" id="3.30.2310.20">
    <property type="entry name" value="RelE-like"/>
    <property type="match status" value="1"/>
</dbReference>
<evidence type="ECO:0000313" key="4">
    <source>
        <dbReference type="Proteomes" id="UP000316316"/>
    </source>
</evidence>
<dbReference type="EMBL" id="PDXQ01000002">
    <property type="protein sequence ID" value="TRZ29103.1"/>
    <property type="molecule type" value="Genomic_DNA"/>
</dbReference>
<reference evidence="3 4" key="1">
    <citation type="submission" date="2017-10" db="EMBL/GenBank/DDBJ databases">
        <title>FDA dAtabase for Regulatory Grade micrObial Sequences (FDA-ARGOS): Supporting development and validation of Infectious Disease Dx tests.</title>
        <authorList>
            <person name="Campos J."/>
            <person name="Goldberg B."/>
            <person name="Tallon L.J."/>
            <person name="Sadzewicz L."/>
            <person name="Sengamalay N."/>
            <person name="Ott S."/>
            <person name="Godinez A."/>
            <person name="Nagaraj S."/>
            <person name="Vyas G."/>
            <person name="Aluvathingal J."/>
            <person name="Nadendla S."/>
            <person name="Geyer C."/>
            <person name="Nandy P."/>
            <person name="Hobson J."/>
            <person name="Sichtig H."/>
        </authorList>
    </citation>
    <scope>NUCLEOTIDE SEQUENCE [LARGE SCALE GENOMIC DNA]</scope>
    <source>
        <strain evidence="3 4">FDAARGOS_185</strain>
    </source>
</reference>
<comment type="similarity">
    <text evidence="1">Belongs to the RelE toxin family.</text>
</comment>
<name>A0A8B5VVL2_ENTAV</name>
<dbReference type="Proteomes" id="UP000316316">
    <property type="component" value="Unassembled WGS sequence"/>
</dbReference>
<dbReference type="PANTHER" id="PTHR35601">
    <property type="entry name" value="TOXIN RELE"/>
    <property type="match status" value="1"/>
</dbReference>
<dbReference type="SUPFAM" id="SSF143011">
    <property type="entry name" value="RelE-like"/>
    <property type="match status" value="1"/>
</dbReference>
<evidence type="ECO:0000256" key="1">
    <source>
        <dbReference type="ARBA" id="ARBA00006226"/>
    </source>
</evidence>
<dbReference type="PANTHER" id="PTHR35601:SF1">
    <property type="entry name" value="TOXIN RELE"/>
    <property type="match status" value="1"/>
</dbReference>
<dbReference type="RefSeq" id="WP_144325971.1">
    <property type="nucleotide sequence ID" value="NZ_CAXOGR010000037.1"/>
</dbReference>
<proteinExistence type="inferred from homology"/>
<evidence type="ECO:0000256" key="2">
    <source>
        <dbReference type="ARBA" id="ARBA00022649"/>
    </source>
</evidence>
<sequence length="91" mass="10768">MTKMYTVRYEKAAIKALKKMNKYQAGLILAWIEKNLQNTTDPRIHGKGLTAKAKFYWRYRIGNYRLISDINEETVTILILKVGHRNDVYQF</sequence>
<keyword evidence="2" id="KW-1277">Toxin-antitoxin system</keyword>
<accession>A0A8B5VVL2</accession>
<comment type="caution">
    <text evidence="3">The sequence shown here is derived from an EMBL/GenBank/DDBJ whole genome shotgun (WGS) entry which is preliminary data.</text>
</comment>